<protein>
    <submittedName>
        <fullName evidence="1">Uncharacterized protein</fullName>
    </submittedName>
</protein>
<dbReference type="EMBL" id="SSSM01000002">
    <property type="protein sequence ID" value="THG32386.1"/>
    <property type="molecule type" value="Genomic_DNA"/>
</dbReference>
<gene>
    <name evidence="1" type="ORF">E6C64_05055</name>
</gene>
<keyword evidence="2" id="KW-1185">Reference proteome</keyword>
<evidence type="ECO:0000313" key="2">
    <source>
        <dbReference type="Proteomes" id="UP000309133"/>
    </source>
</evidence>
<accession>A0A4S4FSC5</accession>
<proteinExistence type="predicted"/>
<dbReference type="RefSeq" id="WP_136426551.1">
    <property type="nucleotide sequence ID" value="NZ_SSSM01000002.1"/>
</dbReference>
<dbReference type="OrthoDB" id="5188748at2"/>
<dbReference type="Proteomes" id="UP000309133">
    <property type="component" value="Unassembled WGS sequence"/>
</dbReference>
<organism evidence="1 2">
    <name type="scientific">Naasia lichenicola</name>
    <dbReference type="NCBI Taxonomy" id="2565933"/>
    <lineage>
        <taxon>Bacteria</taxon>
        <taxon>Bacillati</taxon>
        <taxon>Actinomycetota</taxon>
        <taxon>Actinomycetes</taxon>
        <taxon>Micrococcales</taxon>
        <taxon>Microbacteriaceae</taxon>
        <taxon>Naasia</taxon>
    </lineage>
</organism>
<reference evidence="1 2" key="1">
    <citation type="submission" date="2019-04" db="EMBL/GenBank/DDBJ databases">
        <authorList>
            <person name="Jiang L."/>
        </authorList>
    </citation>
    <scope>NUCLEOTIDE SEQUENCE [LARGE SCALE GENOMIC DNA]</scope>
    <source>
        <strain evidence="1 2">YIM 131853</strain>
    </source>
</reference>
<name>A0A4S4FSC5_9MICO</name>
<dbReference type="AlphaFoldDB" id="A0A4S4FSC5"/>
<evidence type="ECO:0000313" key="1">
    <source>
        <dbReference type="EMBL" id="THG32386.1"/>
    </source>
</evidence>
<sequence length="101" mass="11365">MAQRTVQLRQYDIIPGTLDDFVAWFTADVIPMRIDYGYRVEFAYIDRDANAVTWAVSLPGDEAEFTRIDEEYKVSPERAAVFAGVPNRIAGSKLSFVEAVA</sequence>
<comment type="caution">
    <text evidence="1">The sequence shown here is derived from an EMBL/GenBank/DDBJ whole genome shotgun (WGS) entry which is preliminary data.</text>
</comment>